<dbReference type="GO" id="GO:0005789">
    <property type="term" value="C:endoplasmic reticulum membrane"/>
    <property type="evidence" value="ECO:0007669"/>
    <property type="project" value="TreeGrafter"/>
</dbReference>
<evidence type="ECO:0000313" key="5">
    <source>
        <dbReference type="Proteomes" id="UP001438707"/>
    </source>
</evidence>
<name>A0AAW1S6C6_9CHLO</name>
<dbReference type="PANTHER" id="PTHR20913:SF7">
    <property type="entry name" value="RE60063P"/>
    <property type="match status" value="1"/>
</dbReference>
<comment type="caution">
    <text evidence="4">The sequence shown here is derived from an EMBL/GenBank/DDBJ whole genome shotgun (WGS) entry which is preliminary data.</text>
</comment>
<dbReference type="InterPro" id="IPR035969">
    <property type="entry name" value="Rab-GAP_TBC_sf"/>
</dbReference>
<feature type="domain" description="Rab-GAP TBC" evidence="3">
    <location>
        <begin position="43"/>
        <end position="231"/>
    </location>
</feature>
<dbReference type="EMBL" id="JALJOS010000003">
    <property type="protein sequence ID" value="KAK9841400.1"/>
    <property type="molecule type" value="Genomic_DNA"/>
</dbReference>
<dbReference type="GO" id="GO:0006888">
    <property type="term" value="P:endoplasmic reticulum to Golgi vesicle-mediated transport"/>
    <property type="evidence" value="ECO:0007669"/>
    <property type="project" value="TreeGrafter"/>
</dbReference>
<evidence type="ECO:0000256" key="1">
    <source>
        <dbReference type="ARBA" id="ARBA00022468"/>
    </source>
</evidence>
<gene>
    <name evidence="4" type="ORF">WJX74_005129</name>
</gene>
<dbReference type="InterPro" id="IPR045913">
    <property type="entry name" value="TBC20/Gyp8-like"/>
</dbReference>
<organism evidence="4 5">
    <name type="scientific">Apatococcus lobatus</name>
    <dbReference type="NCBI Taxonomy" id="904363"/>
    <lineage>
        <taxon>Eukaryota</taxon>
        <taxon>Viridiplantae</taxon>
        <taxon>Chlorophyta</taxon>
        <taxon>core chlorophytes</taxon>
        <taxon>Trebouxiophyceae</taxon>
        <taxon>Chlorellales</taxon>
        <taxon>Chlorellaceae</taxon>
        <taxon>Apatococcus</taxon>
    </lineage>
</organism>
<dbReference type="InterPro" id="IPR000195">
    <property type="entry name" value="Rab-GAP-TBC_dom"/>
</dbReference>
<dbReference type="SUPFAM" id="SSF47923">
    <property type="entry name" value="Ypt/Rab-GAP domain of gyp1p"/>
    <property type="match status" value="2"/>
</dbReference>
<protein>
    <recommendedName>
        <fullName evidence="3">Rab-GAP TBC domain-containing protein</fullName>
    </recommendedName>
</protein>
<feature type="transmembrane region" description="Helical" evidence="2">
    <location>
        <begin position="336"/>
        <end position="355"/>
    </location>
</feature>
<evidence type="ECO:0000256" key="2">
    <source>
        <dbReference type="SAM" id="Phobius"/>
    </source>
</evidence>
<evidence type="ECO:0000313" key="4">
    <source>
        <dbReference type="EMBL" id="KAK9841400.1"/>
    </source>
</evidence>
<keyword evidence="2" id="KW-0472">Membrane</keyword>
<dbReference type="Proteomes" id="UP001438707">
    <property type="component" value="Unassembled WGS sequence"/>
</dbReference>
<dbReference type="PROSITE" id="PS50086">
    <property type="entry name" value="TBC_RABGAP"/>
    <property type="match status" value="1"/>
</dbReference>
<reference evidence="4 5" key="1">
    <citation type="journal article" date="2024" name="Nat. Commun.">
        <title>Phylogenomics reveals the evolutionary origins of lichenization in chlorophyte algae.</title>
        <authorList>
            <person name="Puginier C."/>
            <person name="Libourel C."/>
            <person name="Otte J."/>
            <person name="Skaloud P."/>
            <person name="Haon M."/>
            <person name="Grisel S."/>
            <person name="Petersen M."/>
            <person name="Berrin J.G."/>
            <person name="Delaux P.M."/>
            <person name="Dal Grande F."/>
            <person name="Keller J."/>
        </authorList>
    </citation>
    <scope>NUCLEOTIDE SEQUENCE [LARGE SCALE GENOMIC DNA]</scope>
    <source>
        <strain evidence="4 5">SAG 2145</strain>
    </source>
</reference>
<proteinExistence type="predicted"/>
<accession>A0AAW1S6C6</accession>
<keyword evidence="2" id="KW-1133">Transmembrane helix</keyword>
<dbReference type="Gene3D" id="1.10.472.80">
    <property type="entry name" value="Ypt/Rab-GAP domain of gyp1p, domain 3"/>
    <property type="match status" value="1"/>
</dbReference>
<sequence length="379" mass="42391">MSRRHRRRAKDLEFQRAAAVTTLLDQPEVDLDRLRSQACNKGLSNRELRSKAWPVLLGIDQATFAKAEYESLAVGTHRDTSVVDVDVQRSLWSYTEGWSDEKRDCSRAQLKSLLNAAIGHHHGNAFYYQGLHDIASVLLFEIGERPAFLVLRCLMTNHLRDFTRPTLEPVMELLELLMPLLEQADLELYRHVSSSGAPPYFALSWLITWFAHNVPALDQITRLFDLFVASHPLMPLYVAVIAMRASRIKLLKCDLDAAEMHRALHNLSITAFASADKLAHEAAVLFRQCPPSAVIHSRKICMNKSCAAEAHEVGGHWQVPEVPQPCKFGSSSRLRLWSYQGLSFAAAAVVLGVVLSTRAMSDRSFGTGSGFLAHMPPLL</sequence>
<keyword evidence="1" id="KW-0343">GTPase activation</keyword>
<dbReference type="Gene3D" id="1.10.8.1310">
    <property type="match status" value="1"/>
</dbReference>
<dbReference type="SMART" id="SM00164">
    <property type="entry name" value="TBC"/>
    <property type="match status" value="1"/>
</dbReference>
<evidence type="ECO:0000259" key="3">
    <source>
        <dbReference type="PROSITE" id="PS50086"/>
    </source>
</evidence>
<keyword evidence="2" id="KW-0812">Transmembrane</keyword>
<dbReference type="GO" id="GO:0005096">
    <property type="term" value="F:GTPase activator activity"/>
    <property type="evidence" value="ECO:0007669"/>
    <property type="project" value="UniProtKB-KW"/>
</dbReference>
<dbReference type="PANTHER" id="PTHR20913">
    <property type="entry name" value="TBC1 DOMAIN FAMILY MEMBER 20/GTPASE"/>
    <property type="match status" value="1"/>
</dbReference>
<keyword evidence="5" id="KW-1185">Reference proteome</keyword>
<dbReference type="Pfam" id="PF00566">
    <property type="entry name" value="RabGAP-TBC"/>
    <property type="match status" value="1"/>
</dbReference>
<dbReference type="AlphaFoldDB" id="A0AAW1S6C6"/>